<name>A0ABN6Y2J5_9MICO</name>
<proteinExistence type="predicted"/>
<protein>
    <recommendedName>
        <fullName evidence="2">LysM domain-containing protein</fullName>
    </recommendedName>
</protein>
<dbReference type="SMART" id="SM00257">
    <property type="entry name" value="LysM"/>
    <property type="match status" value="1"/>
</dbReference>
<feature type="transmembrane region" description="Helical" evidence="1">
    <location>
        <begin position="45"/>
        <end position="64"/>
    </location>
</feature>
<dbReference type="Proteomes" id="UP001321486">
    <property type="component" value="Chromosome"/>
</dbReference>
<evidence type="ECO:0000259" key="2">
    <source>
        <dbReference type="PROSITE" id="PS51782"/>
    </source>
</evidence>
<evidence type="ECO:0000313" key="4">
    <source>
        <dbReference type="Proteomes" id="UP001321486"/>
    </source>
</evidence>
<keyword evidence="1" id="KW-0472">Membrane</keyword>
<reference evidence="4" key="1">
    <citation type="journal article" date="2019" name="Int. J. Syst. Evol. Microbiol.">
        <title>The Global Catalogue of Microorganisms (GCM) 10K type strain sequencing project: providing services to taxonomists for standard genome sequencing and annotation.</title>
        <authorList>
            <consortium name="The Broad Institute Genomics Platform"/>
            <consortium name="The Broad Institute Genome Sequencing Center for Infectious Disease"/>
            <person name="Wu L."/>
            <person name="Ma J."/>
        </authorList>
    </citation>
    <scope>NUCLEOTIDE SEQUENCE [LARGE SCALE GENOMIC DNA]</scope>
    <source>
        <strain evidence="4">NBRC 108728</strain>
    </source>
</reference>
<dbReference type="CDD" id="cd00118">
    <property type="entry name" value="LysM"/>
    <property type="match status" value="1"/>
</dbReference>
<evidence type="ECO:0000313" key="3">
    <source>
        <dbReference type="EMBL" id="BDZ50176.1"/>
    </source>
</evidence>
<keyword evidence="4" id="KW-1185">Reference proteome</keyword>
<dbReference type="EMBL" id="AP027732">
    <property type="protein sequence ID" value="BDZ50176.1"/>
    <property type="molecule type" value="Genomic_DNA"/>
</dbReference>
<dbReference type="RefSeq" id="WP_286343268.1">
    <property type="nucleotide sequence ID" value="NZ_AP027732.1"/>
</dbReference>
<accession>A0ABN6Y2J5</accession>
<dbReference type="InterPro" id="IPR018392">
    <property type="entry name" value="LysM"/>
</dbReference>
<dbReference type="Pfam" id="PF01476">
    <property type="entry name" value="LysM"/>
    <property type="match status" value="1"/>
</dbReference>
<keyword evidence="1" id="KW-0812">Transmembrane</keyword>
<dbReference type="Gene3D" id="3.10.350.10">
    <property type="entry name" value="LysM domain"/>
    <property type="match status" value="1"/>
</dbReference>
<evidence type="ECO:0000256" key="1">
    <source>
        <dbReference type="SAM" id="Phobius"/>
    </source>
</evidence>
<feature type="domain" description="LysM" evidence="2">
    <location>
        <begin position="81"/>
        <end position="130"/>
    </location>
</feature>
<organism evidence="3 4">
    <name type="scientific">Frondihabitans sucicola</name>
    <dbReference type="NCBI Taxonomy" id="1268041"/>
    <lineage>
        <taxon>Bacteria</taxon>
        <taxon>Bacillati</taxon>
        <taxon>Actinomycetota</taxon>
        <taxon>Actinomycetes</taxon>
        <taxon>Micrococcales</taxon>
        <taxon>Microbacteriaceae</taxon>
        <taxon>Frondihabitans</taxon>
    </lineage>
</organism>
<keyword evidence="1" id="KW-1133">Transmembrane helix</keyword>
<sequence length="137" mass="14148">MSATITAFPRSAGTHGILPAEAVRPVTPARPAEHAHLHITRRGRVVLTAAVVVAVLATVLGFVLSGGGAVATSTSGHVQFQHVTVSAGETLWGVAEDVAPNADPRDVIADIQQLNNLGSTEVMPGQSLAIPTKYTQK</sequence>
<dbReference type="InterPro" id="IPR036779">
    <property type="entry name" value="LysM_dom_sf"/>
</dbReference>
<gene>
    <name evidence="3" type="ORF">GCM10025867_24170</name>
</gene>
<dbReference type="PROSITE" id="PS51782">
    <property type="entry name" value="LYSM"/>
    <property type="match status" value="1"/>
</dbReference>